<keyword evidence="4" id="KW-0812">Transmembrane</keyword>
<protein>
    <recommendedName>
        <fullName evidence="5">Exostosin GT47 domain-containing protein</fullName>
    </recommendedName>
</protein>
<dbReference type="InterPro" id="IPR040911">
    <property type="entry name" value="Exostosin_GT47"/>
</dbReference>
<keyword evidence="3" id="KW-0333">Golgi apparatus</keyword>
<dbReference type="GeneID" id="5004275"/>
<dbReference type="KEGG" id="olu:OSTLU_26328"/>
<keyword evidence="4" id="KW-0472">Membrane</keyword>
<organism evidence="6 7">
    <name type="scientific">Ostreococcus lucimarinus (strain CCE9901)</name>
    <dbReference type="NCBI Taxonomy" id="436017"/>
    <lineage>
        <taxon>Eukaryota</taxon>
        <taxon>Viridiplantae</taxon>
        <taxon>Chlorophyta</taxon>
        <taxon>Mamiellophyceae</taxon>
        <taxon>Mamiellales</taxon>
        <taxon>Bathycoccaceae</taxon>
        <taxon>Ostreococcus</taxon>
    </lineage>
</organism>
<keyword evidence="7" id="KW-1185">Reference proteome</keyword>
<reference evidence="6 7" key="1">
    <citation type="journal article" date="2007" name="Proc. Natl. Acad. Sci. U.S.A.">
        <title>The tiny eukaryote Ostreococcus provides genomic insights into the paradox of plankton speciation.</title>
        <authorList>
            <person name="Palenik B."/>
            <person name="Grimwood J."/>
            <person name="Aerts A."/>
            <person name="Rouze P."/>
            <person name="Salamov A."/>
            <person name="Putnam N."/>
            <person name="Dupont C."/>
            <person name="Jorgensen R."/>
            <person name="Derelle E."/>
            <person name="Rombauts S."/>
            <person name="Zhou K."/>
            <person name="Otillar R."/>
            <person name="Merchant S.S."/>
            <person name="Podell S."/>
            <person name="Gaasterland T."/>
            <person name="Napoli C."/>
            <person name="Gendler K."/>
            <person name="Manuell A."/>
            <person name="Tai V."/>
            <person name="Vallon O."/>
            <person name="Piganeau G."/>
            <person name="Jancek S."/>
            <person name="Heijde M."/>
            <person name="Jabbari K."/>
            <person name="Bowler C."/>
            <person name="Lohr M."/>
            <person name="Robbens S."/>
            <person name="Werner G."/>
            <person name="Dubchak I."/>
            <person name="Pazour G.J."/>
            <person name="Ren Q."/>
            <person name="Paulsen I."/>
            <person name="Delwiche C."/>
            <person name="Schmutz J."/>
            <person name="Rokhsar D."/>
            <person name="Van de Peer Y."/>
            <person name="Moreau H."/>
            <person name="Grigoriev I.V."/>
        </authorList>
    </citation>
    <scope>NUCLEOTIDE SEQUENCE [LARGE SCALE GENOMIC DNA]</scope>
    <source>
        <strain evidence="6 7">CCE9901</strain>
    </source>
</reference>
<dbReference type="AlphaFoldDB" id="A4S491"/>
<gene>
    <name evidence="6" type="ORF">OSTLU_26328</name>
</gene>
<dbReference type="Gramene" id="ABO98683">
    <property type="protein sequence ID" value="ABO98683"/>
    <property type="gene ID" value="OSTLU_26328"/>
</dbReference>
<accession>A4S491</accession>
<dbReference type="GO" id="GO:0016757">
    <property type="term" value="F:glycosyltransferase activity"/>
    <property type="evidence" value="ECO:0007669"/>
    <property type="project" value="InterPro"/>
</dbReference>
<evidence type="ECO:0000313" key="7">
    <source>
        <dbReference type="Proteomes" id="UP000001568"/>
    </source>
</evidence>
<sequence length="517" mass="58168">MNRRRRAEDGDDIEAVVERRVSSKKARPPARTTFLRRITFALTTALVTFACVKNDLYANMRKPEVYKVVDAGRGTVRWAIEERVSAWNGVGAHAAKFPDEFGLRRVQSMCDEIAVGSLSATYWPLNVNSSGFSDSRALCEALNDLPGTLRLYTLKTPRVTRLKYAFAEKIPTFNRGYGVETYLAREIERGPFATRSFKDATAIFIPVRPYLQRLLTAEAYVMAGPAKGSNNNGAIRQAIRDRLSRDIERVKAINAEAWTSKQKCARVVMTNIDIGLSAFDSSDDEVRHGAVVITGNSELPIQNSEDAKDDEARARRANAVQAGFDPARHVAIWFGISSHLPREVVRMGALKSTNVRTIEVSFRGSMHRGGVRRVVFPTLKQAEAGRGWDLSTSGQDKPRDYMTMLSKSKYCLYVYGDRAHTARLYDIITFGCVPVIVADGYDLPFSWLFDWSKFSVRVLEDDVATLPSILDRADYDSLRRELVKVHSFFQYHNRGSIFGDAFWITMLGVRRQLAKCT</sequence>
<evidence type="ECO:0000256" key="1">
    <source>
        <dbReference type="ARBA" id="ARBA00004323"/>
    </source>
</evidence>
<dbReference type="InterPro" id="IPR004263">
    <property type="entry name" value="Exostosin"/>
</dbReference>
<comment type="similarity">
    <text evidence="2">Belongs to the glycosyltransferase 47 family.</text>
</comment>
<evidence type="ECO:0000256" key="3">
    <source>
        <dbReference type="ARBA" id="ARBA00023034"/>
    </source>
</evidence>
<dbReference type="CAZy" id="GT47">
    <property type="family name" value="Glycosyltransferase Family 47"/>
</dbReference>
<evidence type="ECO:0000313" key="6">
    <source>
        <dbReference type="EMBL" id="ABO98683.1"/>
    </source>
</evidence>
<dbReference type="HOGENOM" id="CLU_557120_0_0_1"/>
<evidence type="ECO:0000259" key="5">
    <source>
        <dbReference type="Pfam" id="PF03016"/>
    </source>
</evidence>
<dbReference type="GO" id="GO:0000139">
    <property type="term" value="C:Golgi membrane"/>
    <property type="evidence" value="ECO:0007669"/>
    <property type="project" value="UniProtKB-SubCell"/>
</dbReference>
<feature type="transmembrane region" description="Helical" evidence="4">
    <location>
        <begin position="34"/>
        <end position="52"/>
    </location>
</feature>
<name>A4S491_OSTLU</name>
<dbReference type="PANTHER" id="PTHR11062">
    <property type="entry name" value="EXOSTOSIN HEPARAN SULFATE GLYCOSYLTRANSFERASE -RELATED"/>
    <property type="match status" value="1"/>
</dbReference>
<comment type="subcellular location">
    <subcellularLocation>
        <location evidence="1">Golgi apparatus membrane</location>
        <topology evidence="1">Single-pass type II membrane protein</topology>
    </subcellularLocation>
</comment>
<dbReference type="Pfam" id="PF03016">
    <property type="entry name" value="Exostosin_GT47"/>
    <property type="match status" value="1"/>
</dbReference>
<feature type="domain" description="Exostosin GT47" evidence="5">
    <location>
        <begin position="341"/>
        <end position="471"/>
    </location>
</feature>
<evidence type="ECO:0000256" key="2">
    <source>
        <dbReference type="ARBA" id="ARBA00010271"/>
    </source>
</evidence>
<evidence type="ECO:0000256" key="4">
    <source>
        <dbReference type="SAM" id="Phobius"/>
    </source>
</evidence>
<dbReference type="STRING" id="436017.A4S491"/>
<dbReference type="OMA" id="WLFDWSK"/>
<dbReference type="Proteomes" id="UP000001568">
    <property type="component" value="Chromosome 11"/>
</dbReference>
<proteinExistence type="inferred from homology"/>
<dbReference type="eggNOG" id="KOG1021">
    <property type="taxonomic scope" value="Eukaryota"/>
</dbReference>
<dbReference type="RefSeq" id="XP_001420390.1">
    <property type="nucleotide sequence ID" value="XM_001420353.1"/>
</dbReference>
<keyword evidence="4" id="KW-1133">Transmembrane helix</keyword>
<dbReference type="EMBL" id="CP000591">
    <property type="protein sequence ID" value="ABO98683.1"/>
    <property type="molecule type" value="Genomic_DNA"/>
</dbReference>
<dbReference type="OrthoDB" id="1924787at2759"/>